<proteinExistence type="predicted"/>
<feature type="non-terminal residue" evidence="2">
    <location>
        <position position="1"/>
    </location>
</feature>
<dbReference type="EMBL" id="BKCJ011196856">
    <property type="protein sequence ID" value="GFD02264.1"/>
    <property type="molecule type" value="Genomic_DNA"/>
</dbReference>
<evidence type="ECO:0000313" key="2">
    <source>
        <dbReference type="EMBL" id="GFD02264.1"/>
    </source>
</evidence>
<name>A0A699T008_TANCI</name>
<accession>A0A699T008</accession>
<reference evidence="2" key="1">
    <citation type="journal article" date="2019" name="Sci. Rep.">
        <title>Draft genome of Tanacetum cinerariifolium, the natural source of mosquito coil.</title>
        <authorList>
            <person name="Yamashiro T."/>
            <person name="Shiraishi A."/>
            <person name="Satake H."/>
            <person name="Nakayama K."/>
        </authorList>
    </citation>
    <scope>NUCLEOTIDE SEQUENCE</scope>
</reference>
<organism evidence="2">
    <name type="scientific">Tanacetum cinerariifolium</name>
    <name type="common">Dalmatian daisy</name>
    <name type="synonym">Chrysanthemum cinerariifolium</name>
    <dbReference type="NCBI Taxonomy" id="118510"/>
    <lineage>
        <taxon>Eukaryota</taxon>
        <taxon>Viridiplantae</taxon>
        <taxon>Streptophyta</taxon>
        <taxon>Embryophyta</taxon>
        <taxon>Tracheophyta</taxon>
        <taxon>Spermatophyta</taxon>
        <taxon>Magnoliopsida</taxon>
        <taxon>eudicotyledons</taxon>
        <taxon>Gunneridae</taxon>
        <taxon>Pentapetalae</taxon>
        <taxon>asterids</taxon>
        <taxon>campanulids</taxon>
        <taxon>Asterales</taxon>
        <taxon>Asteraceae</taxon>
        <taxon>Asteroideae</taxon>
        <taxon>Anthemideae</taxon>
        <taxon>Anthemidinae</taxon>
        <taxon>Tanacetum</taxon>
    </lineage>
</organism>
<feature type="region of interest" description="Disordered" evidence="1">
    <location>
        <begin position="1"/>
        <end position="122"/>
    </location>
</feature>
<sequence>GVAAKSVQPADPVRLGNPARPGRPADRQSLGAADCQAVGTGHGPPLPDRRRHTRRSSGRRDADGRTHHRVRLPRTLGLAADERQRAGRRSGRHSATLQLDHCNWPGEPGRAQLRRRQVDRSG</sequence>
<gene>
    <name evidence="2" type="ORF">Tci_874233</name>
</gene>
<comment type="caution">
    <text evidence="2">The sequence shown here is derived from an EMBL/GenBank/DDBJ whole genome shotgun (WGS) entry which is preliminary data.</text>
</comment>
<evidence type="ECO:0000256" key="1">
    <source>
        <dbReference type="SAM" id="MobiDB-lite"/>
    </source>
</evidence>
<protein>
    <submittedName>
        <fullName evidence="2">Uncharacterized protein</fullName>
    </submittedName>
</protein>
<dbReference type="AlphaFoldDB" id="A0A699T008"/>